<evidence type="ECO:0000256" key="3">
    <source>
        <dbReference type="ARBA" id="ARBA00022490"/>
    </source>
</evidence>
<comment type="catalytic activity">
    <reaction evidence="7">
        <text>Hydrolysis of proteins to small peptides in the presence of ATP and magnesium. alpha-casein is the usual test substrate. In the absence of ATP, only oligopeptides shorter than five residues are hydrolyzed (such as succinyl-Leu-Tyr-|-NHMec, and Leu-Tyr-Leu-|-Tyr-Trp, in which cleavage of the -Tyr-|-Leu- and -Tyr-|-Trp bonds also occurs).</text>
        <dbReference type="EC" id="3.4.21.92"/>
    </reaction>
</comment>
<dbReference type="GO" id="GO:0006515">
    <property type="term" value="P:protein quality control for misfolded or incompletely synthesized proteins"/>
    <property type="evidence" value="ECO:0007669"/>
    <property type="project" value="TreeGrafter"/>
</dbReference>
<dbReference type="AlphaFoldDB" id="A0A3B1CQ16"/>
<keyword evidence="3" id="KW-0963">Cytoplasm</keyword>
<evidence type="ECO:0000256" key="6">
    <source>
        <dbReference type="ARBA" id="ARBA00022825"/>
    </source>
</evidence>
<dbReference type="GO" id="GO:0051117">
    <property type="term" value="F:ATPase binding"/>
    <property type="evidence" value="ECO:0007669"/>
    <property type="project" value="TreeGrafter"/>
</dbReference>
<feature type="region of interest" description="Disordered" evidence="8">
    <location>
        <begin position="205"/>
        <end position="227"/>
    </location>
</feature>
<dbReference type="Pfam" id="PF00574">
    <property type="entry name" value="CLP_protease"/>
    <property type="match status" value="1"/>
</dbReference>
<dbReference type="CDD" id="cd07017">
    <property type="entry name" value="S14_ClpP_2"/>
    <property type="match status" value="1"/>
</dbReference>
<dbReference type="InterPro" id="IPR029045">
    <property type="entry name" value="ClpP/crotonase-like_dom_sf"/>
</dbReference>
<dbReference type="NCBIfam" id="NF009205">
    <property type="entry name" value="PRK12553.1"/>
    <property type="match status" value="1"/>
</dbReference>
<evidence type="ECO:0000256" key="1">
    <source>
        <dbReference type="ARBA" id="ARBA00007039"/>
    </source>
</evidence>
<evidence type="ECO:0000256" key="5">
    <source>
        <dbReference type="ARBA" id="ARBA00022801"/>
    </source>
</evidence>
<keyword evidence="4 9" id="KW-0645">Protease</keyword>
<accession>A0A3B1CQ16</accession>
<keyword evidence="6" id="KW-0720">Serine protease</keyword>
<evidence type="ECO:0000256" key="8">
    <source>
        <dbReference type="SAM" id="MobiDB-lite"/>
    </source>
</evidence>
<dbReference type="PANTHER" id="PTHR10381">
    <property type="entry name" value="ATP-DEPENDENT CLP PROTEASE PROTEOLYTIC SUBUNIT"/>
    <property type="match status" value="1"/>
</dbReference>
<feature type="compositionally biased region" description="Basic and acidic residues" evidence="8">
    <location>
        <begin position="207"/>
        <end position="227"/>
    </location>
</feature>
<dbReference type="InterPro" id="IPR023562">
    <property type="entry name" value="ClpP/TepA"/>
</dbReference>
<dbReference type="GO" id="GO:0009368">
    <property type="term" value="C:endopeptidase Clp complex"/>
    <property type="evidence" value="ECO:0007669"/>
    <property type="project" value="TreeGrafter"/>
</dbReference>
<dbReference type="InterPro" id="IPR033135">
    <property type="entry name" value="ClpP_His_AS"/>
</dbReference>
<dbReference type="GO" id="GO:0004252">
    <property type="term" value="F:serine-type endopeptidase activity"/>
    <property type="evidence" value="ECO:0007669"/>
    <property type="project" value="UniProtKB-EC"/>
</dbReference>
<evidence type="ECO:0000313" key="9">
    <source>
        <dbReference type="EMBL" id="VAX24770.1"/>
    </source>
</evidence>
<dbReference type="NCBIfam" id="NF001368">
    <property type="entry name" value="PRK00277.1"/>
    <property type="match status" value="1"/>
</dbReference>
<organism evidence="9">
    <name type="scientific">hydrothermal vent metagenome</name>
    <dbReference type="NCBI Taxonomy" id="652676"/>
    <lineage>
        <taxon>unclassified sequences</taxon>
        <taxon>metagenomes</taxon>
        <taxon>ecological metagenomes</taxon>
    </lineage>
</organism>
<dbReference type="HAMAP" id="MF_00444">
    <property type="entry name" value="ClpP"/>
    <property type="match status" value="1"/>
</dbReference>
<dbReference type="SUPFAM" id="SSF52096">
    <property type="entry name" value="ClpP/crotonase"/>
    <property type="match status" value="1"/>
</dbReference>
<protein>
    <recommendedName>
        <fullName evidence="2">endopeptidase Clp</fullName>
        <ecNumber evidence="2">3.4.21.92</ecNumber>
    </recommendedName>
</protein>
<proteinExistence type="inferred from homology"/>
<reference evidence="9" key="1">
    <citation type="submission" date="2018-06" db="EMBL/GenBank/DDBJ databases">
        <authorList>
            <person name="Zhirakovskaya E."/>
        </authorList>
    </citation>
    <scope>NUCLEOTIDE SEQUENCE</scope>
</reference>
<comment type="similarity">
    <text evidence="1">Belongs to the peptidase S14 family.</text>
</comment>
<dbReference type="PANTHER" id="PTHR10381:SF70">
    <property type="entry name" value="ATP-DEPENDENT CLP PROTEASE PROTEOLYTIC SUBUNIT"/>
    <property type="match status" value="1"/>
</dbReference>
<dbReference type="Gene3D" id="3.90.226.10">
    <property type="entry name" value="2-enoyl-CoA Hydratase, Chain A, domain 1"/>
    <property type="match status" value="1"/>
</dbReference>
<sequence length="227" mass="25268">MQNNSIDKHQMHAQLVPMVVEQTNRGERSYDIYSRLLKDRIVFLGTPVEDYVANLVIAQLLFLEADDPGQDIFLYINNPGGVVTSGMAIYDTMQYIKPDIQTICIGQAASMGAVLLAAGAPGKRHALPNSRIMIHQPSGGFQGQASDIEIQSREIRKMRDRLDEILAKHTGQTKEKISKDSDRDFFMSAKDAKAYGLVDEVIVSRPATDKGKKDKNKDKDKDKDAKS</sequence>
<evidence type="ECO:0000256" key="7">
    <source>
        <dbReference type="ARBA" id="ARBA00034021"/>
    </source>
</evidence>
<dbReference type="GO" id="GO:0004176">
    <property type="term" value="F:ATP-dependent peptidase activity"/>
    <property type="evidence" value="ECO:0007669"/>
    <property type="project" value="InterPro"/>
</dbReference>
<dbReference type="InterPro" id="IPR001907">
    <property type="entry name" value="ClpP"/>
</dbReference>
<name>A0A3B1CQ16_9ZZZZ</name>
<dbReference type="EC" id="3.4.21.92" evidence="2"/>
<gene>
    <name evidence="9" type="ORF">MNBD_NITROSPINAE02-207</name>
</gene>
<dbReference type="EMBL" id="UOGE01000097">
    <property type="protein sequence ID" value="VAX24770.1"/>
    <property type="molecule type" value="Genomic_DNA"/>
</dbReference>
<dbReference type="PROSITE" id="PS00382">
    <property type="entry name" value="CLP_PROTEASE_HIS"/>
    <property type="match status" value="1"/>
</dbReference>
<dbReference type="PROSITE" id="PS00381">
    <property type="entry name" value="CLP_PROTEASE_SER"/>
    <property type="match status" value="1"/>
</dbReference>
<evidence type="ECO:0000256" key="2">
    <source>
        <dbReference type="ARBA" id="ARBA00013230"/>
    </source>
</evidence>
<dbReference type="PRINTS" id="PR00127">
    <property type="entry name" value="CLPPROTEASEP"/>
</dbReference>
<keyword evidence="5 9" id="KW-0378">Hydrolase</keyword>
<evidence type="ECO:0000256" key="4">
    <source>
        <dbReference type="ARBA" id="ARBA00022670"/>
    </source>
</evidence>
<dbReference type="FunFam" id="3.90.226.10:FF:000001">
    <property type="entry name" value="ATP-dependent Clp protease proteolytic subunit"/>
    <property type="match status" value="1"/>
</dbReference>
<dbReference type="NCBIfam" id="TIGR00493">
    <property type="entry name" value="clpP"/>
    <property type="match status" value="1"/>
</dbReference>
<dbReference type="InterPro" id="IPR018215">
    <property type="entry name" value="ClpP_Ser_AS"/>
</dbReference>